<keyword evidence="8" id="KW-1185">Reference proteome</keyword>
<keyword evidence="5 6" id="KW-0472">Membrane</keyword>
<dbReference type="Proteomes" id="UP001482231">
    <property type="component" value="Unassembled WGS sequence"/>
</dbReference>
<evidence type="ECO:0000256" key="4">
    <source>
        <dbReference type="ARBA" id="ARBA00022989"/>
    </source>
</evidence>
<comment type="caution">
    <text evidence="7">The sequence shown here is derived from an EMBL/GenBank/DDBJ whole genome shotgun (WGS) entry which is preliminary data.</text>
</comment>
<keyword evidence="3 6" id="KW-0812">Transmembrane</keyword>
<feature type="transmembrane region" description="Helical" evidence="6">
    <location>
        <begin position="20"/>
        <end position="37"/>
    </location>
</feature>
<feature type="transmembrane region" description="Helical" evidence="6">
    <location>
        <begin position="83"/>
        <end position="100"/>
    </location>
</feature>
<dbReference type="RefSeq" id="WP_347307864.1">
    <property type="nucleotide sequence ID" value="NZ_JBAJEX010000003.1"/>
</dbReference>
<keyword evidence="4 6" id="KW-1133">Transmembrane helix</keyword>
<feature type="transmembrane region" description="Helical" evidence="6">
    <location>
        <begin position="43"/>
        <end position="62"/>
    </location>
</feature>
<evidence type="ECO:0000256" key="3">
    <source>
        <dbReference type="ARBA" id="ARBA00022692"/>
    </source>
</evidence>
<accession>A0ABV0EDL5</accession>
<keyword evidence="2" id="KW-1003">Cell membrane</keyword>
<gene>
    <name evidence="7" type="ORF">V6E02_05975</name>
</gene>
<name>A0ABV0EDL5_9BURK</name>
<protein>
    <submittedName>
        <fullName evidence="7">ATP synthase subunit I</fullName>
    </submittedName>
</protein>
<dbReference type="Pfam" id="PF03899">
    <property type="entry name" value="ATP-synt_I"/>
    <property type="match status" value="1"/>
</dbReference>
<evidence type="ECO:0000256" key="6">
    <source>
        <dbReference type="SAM" id="Phobius"/>
    </source>
</evidence>
<organism evidence="7 8">
    <name type="scientific">Thiobacter aerophilum</name>
    <dbReference type="NCBI Taxonomy" id="3121275"/>
    <lineage>
        <taxon>Bacteria</taxon>
        <taxon>Pseudomonadati</taxon>
        <taxon>Pseudomonadota</taxon>
        <taxon>Betaproteobacteria</taxon>
        <taxon>Burkholderiales</taxon>
        <taxon>Thiobacteraceae</taxon>
        <taxon>Thiobacter</taxon>
    </lineage>
</organism>
<comment type="subcellular location">
    <subcellularLocation>
        <location evidence="1">Cell membrane</location>
        <topology evidence="1">Multi-pass membrane protein</topology>
    </subcellularLocation>
</comment>
<proteinExistence type="predicted"/>
<dbReference type="InterPro" id="IPR005598">
    <property type="entry name" value="ATP_synth_I"/>
</dbReference>
<dbReference type="EMBL" id="JBAJEX010000003">
    <property type="protein sequence ID" value="MEO1766757.1"/>
    <property type="molecule type" value="Genomic_DNA"/>
</dbReference>
<sequence>MKHIRGAQRGIRHPGQVLHLQLVLLVLVTGIAWQLEGPAAAEAAFWGVLIALANTGLLMWRMRRGEQGAAMACRPLAGAYRSSLERFALVALLLGLGLAGMGLEPLALTAGFVVGQLGWFIAPLLRGADPEGL</sequence>
<evidence type="ECO:0000313" key="8">
    <source>
        <dbReference type="Proteomes" id="UP001482231"/>
    </source>
</evidence>
<evidence type="ECO:0000256" key="5">
    <source>
        <dbReference type="ARBA" id="ARBA00023136"/>
    </source>
</evidence>
<evidence type="ECO:0000256" key="1">
    <source>
        <dbReference type="ARBA" id="ARBA00004651"/>
    </source>
</evidence>
<evidence type="ECO:0000313" key="7">
    <source>
        <dbReference type="EMBL" id="MEO1766757.1"/>
    </source>
</evidence>
<evidence type="ECO:0000256" key="2">
    <source>
        <dbReference type="ARBA" id="ARBA00022475"/>
    </source>
</evidence>
<reference evidence="7 8" key="1">
    <citation type="submission" date="2024-02" db="EMBL/GenBank/DDBJ databases">
        <title>New thermophilic sulfur-oxidizing bacteria from a hot springs of the Uzon caldera (Kamchatka, Russia).</title>
        <authorList>
            <person name="Dukat A.M."/>
            <person name="Elcheninov A.G."/>
            <person name="Frolov E.N."/>
        </authorList>
    </citation>
    <scope>NUCLEOTIDE SEQUENCE [LARGE SCALE GENOMIC DNA]</scope>
    <source>
        <strain evidence="7 8">AK1</strain>
    </source>
</reference>